<dbReference type="InterPro" id="IPR038770">
    <property type="entry name" value="Na+/solute_symporter_sf"/>
</dbReference>
<evidence type="ECO:0000256" key="1">
    <source>
        <dbReference type="ARBA" id="ARBA00003198"/>
    </source>
</evidence>
<dbReference type="FunFam" id="1.20.1530.20:FF:000021">
    <property type="entry name" value="Probable sodium/metabolite cotransporter BASS4, chloroplastic"/>
    <property type="match status" value="1"/>
</dbReference>
<keyword evidence="7" id="KW-0934">Plastid</keyword>
<evidence type="ECO:0000256" key="3">
    <source>
        <dbReference type="ARBA" id="ARBA00004141"/>
    </source>
</evidence>
<dbReference type="Pfam" id="PF13593">
    <property type="entry name" value="SBF_like"/>
    <property type="match status" value="1"/>
</dbReference>
<dbReference type="PANTHER" id="PTHR18640">
    <property type="entry name" value="SOLUTE CARRIER FAMILY 10 MEMBER 7"/>
    <property type="match status" value="1"/>
</dbReference>
<keyword evidence="6" id="KW-0150">Chloroplast</keyword>
<evidence type="ECO:0000313" key="15">
    <source>
        <dbReference type="EMBL" id="KAK1263685.1"/>
    </source>
</evidence>
<evidence type="ECO:0000256" key="4">
    <source>
        <dbReference type="ARBA" id="ARBA00006528"/>
    </source>
</evidence>
<evidence type="ECO:0000256" key="7">
    <source>
        <dbReference type="ARBA" id="ARBA00022640"/>
    </source>
</evidence>
<evidence type="ECO:0000256" key="12">
    <source>
        <dbReference type="ARBA" id="ARBA00067138"/>
    </source>
</evidence>
<feature type="transmembrane region" description="Helical" evidence="14">
    <location>
        <begin position="152"/>
        <end position="171"/>
    </location>
</feature>
<evidence type="ECO:0000256" key="6">
    <source>
        <dbReference type="ARBA" id="ARBA00022528"/>
    </source>
</evidence>
<evidence type="ECO:0000256" key="11">
    <source>
        <dbReference type="ARBA" id="ARBA00023136"/>
    </source>
</evidence>
<dbReference type="GO" id="GO:0009941">
    <property type="term" value="C:chloroplast envelope"/>
    <property type="evidence" value="ECO:0007669"/>
    <property type="project" value="UniProtKB-SubCell"/>
</dbReference>
<feature type="transmembrane region" description="Helical" evidence="14">
    <location>
        <begin position="127"/>
        <end position="146"/>
    </location>
</feature>
<feature type="transmembrane region" description="Helical" evidence="14">
    <location>
        <begin position="281"/>
        <end position="299"/>
    </location>
</feature>
<evidence type="ECO:0000256" key="5">
    <source>
        <dbReference type="ARBA" id="ARBA00022448"/>
    </source>
</evidence>
<evidence type="ECO:0000256" key="14">
    <source>
        <dbReference type="SAM" id="Phobius"/>
    </source>
</evidence>
<keyword evidence="16" id="KW-1185">Reference proteome</keyword>
<feature type="transmembrane region" description="Helical" evidence="14">
    <location>
        <begin position="183"/>
        <end position="204"/>
    </location>
</feature>
<evidence type="ECO:0000313" key="16">
    <source>
        <dbReference type="Proteomes" id="UP001179952"/>
    </source>
</evidence>
<gene>
    <name evidence="15" type="ORF">QJS04_geneDACA008461</name>
</gene>
<proteinExistence type="inferred from homology"/>
<comment type="caution">
    <text evidence="15">The sequence shown here is derived from an EMBL/GenBank/DDBJ whole genome shotgun (WGS) entry which is preliminary data.</text>
</comment>
<keyword evidence="9" id="KW-0809">Transit peptide</keyword>
<evidence type="ECO:0000256" key="9">
    <source>
        <dbReference type="ARBA" id="ARBA00022946"/>
    </source>
</evidence>
<evidence type="ECO:0000256" key="2">
    <source>
        <dbReference type="ARBA" id="ARBA00004119"/>
    </source>
</evidence>
<feature type="transmembrane region" description="Helical" evidence="14">
    <location>
        <begin position="210"/>
        <end position="235"/>
    </location>
</feature>
<comment type="similarity">
    <text evidence="4">Belongs to the bile acid:sodium symporter (BASS) (TC 2.A.28) family.</text>
</comment>
<accession>A0AAV9AH88</accession>
<protein>
    <recommendedName>
        <fullName evidence="12">Probable sodium/metabolite cotransporter BASS4, chloroplastic</fullName>
    </recommendedName>
    <alternativeName>
        <fullName evidence="13">Bile acid-sodium symporter family protein 4</fullName>
    </alternativeName>
</protein>
<keyword evidence="5" id="KW-0813">Transport</keyword>
<dbReference type="PANTHER" id="PTHR18640:SF10">
    <property type="entry name" value="SODIUM_METABOLITE COTRANSPORTER BASS4, CHLOROPLASTIC-RELATED"/>
    <property type="match status" value="1"/>
</dbReference>
<evidence type="ECO:0000256" key="13">
    <source>
        <dbReference type="ARBA" id="ARBA00076034"/>
    </source>
</evidence>
<feature type="transmembrane region" description="Helical" evidence="14">
    <location>
        <begin position="311"/>
        <end position="331"/>
    </location>
</feature>
<reference evidence="15" key="2">
    <citation type="submission" date="2023-06" db="EMBL/GenBank/DDBJ databases">
        <authorList>
            <person name="Ma L."/>
            <person name="Liu K.-W."/>
            <person name="Li Z."/>
            <person name="Hsiao Y.-Y."/>
            <person name="Qi Y."/>
            <person name="Fu T."/>
            <person name="Tang G."/>
            <person name="Zhang D."/>
            <person name="Sun W.-H."/>
            <person name="Liu D.-K."/>
            <person name="Li Y."/>
            <person name="Chen G.-Z."/>
            <person name="Liu X.-D."/>
            <person name="Liao X.-Y."/>
            <person name="Jiang Y.-T."/>
            <person name="Yu X."/>
            <person name="Hao Y."/>
            <person name="Huang J."/>
            <person name="Zhao X.-W."/>
            <person name="Ke S."/>
            <person name="Chen Y.-Y."/>
            <person name="Wu W.-L."/>
            <person name="Hsu J.-L."/>
            <person name="Lin Y.-F."/>
            <person name="Huang M.-D."/>
            <person name="Li C.-Y."/>
            <person name="Huang L."/>
            <person name="Wang Z.-W."/>
            <person name="Zhao X."/>
            <person name="Zhong W.-Y."/>
            <person name="Peng D.-H."/>
            <person name="Ahmad S."/>
            <person name="Lan S."/>
            <person name="Zhang J.-S."/>
            <person name="Tsai W.-C."/>
            <person name="Van De Peer Y."/>
            <person name="Liu Z.-J."/>
        </authorList>
    </citation>
    <scope>NUCLEOTIDE SEQUENCE</scope>
    <source>
        <strain evidence="15">SCP</strain>
        <tissue evidence="15">Leaves</tissue>
    </source>
</reference>
<reference evidence="15" key="1">
    <citation type="journal article" date="2023" name="Nat. Commun.">
        <title>Diploid and tetraploid genomes of Acorus and the evolution of monocots.</title>
        <authorList>
            <person name="Ma L."/>
            <person name="Liu K.W."/>
            <person name="Li Z."/>
            <person name="Hsiao Y.Y."/>
            <person name="Qi Y."/>
            <person name="Fu T."/>
            <person name="Tang G.D."/>
            <person name="Zhang D."/>
            <person name="Sun W.H."/>
            <person name="Liu D.K."/>
            <person name="Li Y."/>
            <person name="Chen G.Z."/>
            <person name="Liu X.D."/>
            <person name="Liao X.Y."/>
            <person name="Jiang Y.T."/>
            <person name="Yu X."/>
            <person name="Hao Y."/>
            <person name="Huang J."/>
            <person name="Zhao X.W."/>
            <person name="Ke S."/>
            <person name="Chen Y.Y."/>
            <person name="Wu W.L."/>
            <person name="Hsu J.L."/>
            <person name="Lin Y.F."/>
            <person name="Huang M.D."/>
            <person name="Li C.Y."/>
            <person name="Huang L."/>
            <person name="Wang Z.W."/>
            <person name="Zhao X."/>
            <person name="Zhong W.Y."/>
            <person name="Peng D.H."/>
            <person name="Ahmad S."/>
            <person name="Lan S."/>
            <person name="Zhang J.S."/>
            <person name="Tsai W.C."/>
            <person name="Van de Peer Y."/>
            <person name="Liu Z.J."/>
        </authorList>
    </citation>
    <scope>NUCLEOTIDE SEQUENCE</scope>
    <source>
        <strain evidence="15">SCP</strain>
    </source>
</reference>
<feature type="transmembrane region" description="Helical" evidence="14">
    <location>
        <begin position="247"/>
        <end position="265"/>
    </location>
</feature>
<evidence type="ECO:0000256" key="10">
    <source>
        <dbReference type="ARBA" id="ARBA00022989"/>
    </source>
</evidence>
<dbReference type="AlphaFoldDB" id="A0AAV9AH88"/>
<feature type="transmembrane region" description="Helical" evidence="14">
    <location>
        <begin position="94"/>
        <end position="115"/>
    </location>
</feature>
<dbReference type="Gene3D" id="1.20.1530.20">
    <property type="match status" value="1"/>
</dbReference>
<name>A0AAV9AH88_ACOGR</name>
<dbReference type="EMBL" id="JAUJYN010000009">
    <property type="protein sequence ID" value="KAK1263685.1"/>
    <property type="molecule type" value="Genomic_DNA"/>
</dbReference>
<comment type="subcellular location">
    <subcellularLocation>
        <location evidence="3">Membrane</location>
        <topology evidence="3">Multi-pass membrane protein</topology>
    </subcellularLocation>
    <subcellularLocation>
        <location evidence="2">Plastid</location>
        <location evidence="2">Chloroplast envelope</location>
    </subcellularLocation>
</comment>
<keyword evidence="11 14" id="KW-0472">Membrane</keyword>
<organism evidence="15 16">
    <name type="scientific">Acorus gramineus</name>
    <name type="common">Dwarf sweet flag</name>
    <dbReference type="NCBI Taxonomy" id="55184"/>
    <lineage>
        <taxon>Eukaryota</taxon>
        <taxon>Viridiplantae</taxon>
        <taxon>Streptophyta</taxon>
        <taxon>Embryophyta</taxon>
        <taxon>Tracheophyta</taxon>
        <taxon>Spermatophyta</taxon>
        <taxon>Magnoliopsida</taxon>
        <taxon>Liliopsida</taxon>
        <taxon>Acoraceae</taxon>
        <taxon>Acorus</taxon>
    </lineage>
</organism>
<dbReference type="Proteomes" id="UP001179952">
    <property type="component" value="Unassembled WGS sequence"/>
</dbReference>
<comment type="function">
    <text evidence="1">May function as sodium-coupled metabolite transporter across the chloroplast envelope.</text>
</comment>
<evidence type="ECO:0000256" key="8">
    <source>
        <dbReference type="ARBA" id="ARBA00022692"/>
    </source>
</evidence>
<sequence length="423" mass="45402">MLAAAAQTLISRPPAAADATLRRRNPWIPATSSRFSGRPFVVPSPLFGNPRLDSTILRASSRGGSDQMHNNESFRPKEESIWSQKLLGFVRTNFLPLALVSGVSFGLMNPSLGCLAHKYGLSKFSTFGIFLISGLTLCSGQINAAVEAWPTGLYGLVSILLLSPFFSKLILQLHLAPQEFVTGLAIFCCMPTTLSSGVALTQLLGGNSALALAVTVISNLLGILIVPFSLSKFIGEGAGVCIPAEKLLWSLIFSLLVPLIMGKVIRESSKDVAEYADRNRQILSMISAIFLSLVPWIQVSRSRSLLLMVKPAVFLVAVGIGVLLHLVLLALNSLTIRSLSAAFGGRGAVFAKKENSRAVILVASQKTLPVMVAVVEQLGGVLGEPGLLVLPCVATHINQIIIDSFLVNLWLRNDRMLNYSKEA</sequence>
<dbReference type="InterPro" id="IPR016833">
    <property type="entry name" value="Put_Na-Bile_cotransptr"/>
</dbReference>
<keyword evidence="8 14" id="KW-0812">Transmembrane</keyword>
<dbReference type="GO" id="GO:0016020">
    <property type="term" value="C:membrane"/>
    <property type="evidence" value="ECO:0007669"/>
    <property type="project" value="UniProtKB-SubCell"/>
</dbReference>
<keyword evidence="10 14" id="KW-1133">Transmembrane helix</keyword>